<dbReference type="PANTHER" id="PTHR42852">
    <property type="entry name" value="THIOL:DISULFIDE INTERCHANGE PROTEIN DSBE"/>
    <property type="match status" value="1"/>
</dbReference>
<organism evidence="9 10">
    <name type="scientific">Gordonia mangrovi</name>
    <dbReference type="NCBI Taxonomy" id="2665643"/>
    <lineage>
        <taxon>Bacteria</taxon>
        <taxon>Bacillati</taxon>
        <taxon>Actinomycetota</taxon>
        <taxon>Actinomycetes</taxon>
        <taxon>Mycobacteriales</taxon>
        <taxon>Gordoniaceae</taxon>
        <taxon>Gordonia</taxon>
    </lineage>
</organism>
<keyword evidence="7" id="KW-1133">Transmembrane helix</keyword>
<dbReference type="CDD" id="cd02966">
    <property type="entry name" value="TlpA_like_family"/>
    <property type="match status" value="1"/>
</dbReference>
<evidence type="ECO:0000313" key="9">
    <source>
        <dbReference type="EMBL" id="MXP23742.1"/>
    </source>
</evidence>
<feature type="region of interest" description="Disordered" evidence="6">
    <location>
        <begin position="55"/>
        <end position="74"/>
    </location>
</feature>
<dbReference type="GO" id="GO:0017004">
    <property type="term" value="P:cytochrome complex assembly"/>
    <property type="evidence" value="ECO:0007669"/>
    <property type="project" value="UniProtKB-KW"/>
</dbReference>
<dbReference type="InterPro" id="IPR036249">
    <property type="entry name" value="Thioredoxin-like_sf"/>
</dbReference>
<feature type="region of interest" description="Disordered" evidence="6">
    <location>
        <begin position="1"/>
        <end position="28"/>
    </location>
</feature>
<dbReference type="SUPFAM" id="SSF52833">
    <property type="entry name" value="Thioredoxin-like"/>
    <property type="match status" value="1"/>
</dbReference>
<keyword evidence="4" id="KW-1015">Disulfide bond</keyword>
<dbReference type="Gene3D" id="3.40.30.10">
    <property type="entry name" value="Glutaredoxin"/>
    <property type="match status" value="1"/>
</dbReference>
<evidence type="ECO:0000259" key="8">
    <source>
        <dbReference type="PROSITE" id="PS51352"/>
    </source>
</evidence>
<keyword evidence="5" id="KW-0676">Redox-active center</keyword>
<dbReference type="InterPro" id="IPR050553">
    <property type="entry name" value="Thioredoxin_ResA/DsbE_sf"/>
</dbReference>
<accession>A0A6L7GW84</accession>
<evidence type="ECO:0000256" key="6">
    <source>
        <dbReference type="SAM" id="MobiDB-lite"/>
    </source>
</evidence>
<dbReference type="RefSeq" id="WP_160903926.1">
    <property type="nucleotide sequence ID" value="NZ_CP102850.1"/>
</dbReference>
<dbReference type="PROSITE" id="PS00194">
    <property type="entry name" value="THIOREDOXIN_1"/>
    <property type="match status" value="1"/>
</dbReference>
<evidence type="ECO:0000256" key="7">
    <source>
        <dbReference type="SAM" id="Phobius"/>
    </source>
</evidence>
<keyword evidence="10" id="KW-1185">Reference proteome</keyword>
<evidence type="ECO:0000256" key="1">
    <source>
        <dbReference type="ARBA" id="ARBA00004196"/>
    </source>
</evidence>
<dbReference type="EMBL" id="WMBR01000006">
    <property type="protein sequence ID" value="MXP23742.1"/>
    <property type="molecule type" value="Genomic_DNA"/>
</dbReference>
<sequence length="249" mass="25844">MNQTPTSAASGPDEDDAAATPPTRRPSRFPASARWTIVFTVVILALVVAIWPRGDDSAGPGTPTAPTASGLRATDAQVDDAQLVQARSDAALPPCPQTGLPEGPQSVLAGVTGPCLADGTGYDVGAGTAGRPLVVNMWAVWCLPCRRELPVVESYARQAGDEVTVLAVHAAEGAQNPYLALQFLMENDVQLPVVLDTDATIAAALGAPRVFPSTILVRADGTVAQVLPQVFDTPDELAAVVQQYLGVRT</sequence>
<feature type="domain" description="Thioredoxin" evidence="8">
    <location>
        <begin position="96"/>
        <end position="246"/>
    </location>
</feature>
<keyword evidence="7" id="KW-0472">Membrane</keyword>
<dbReference type="AlphaFoldDB" id="A0A6L7GW84"/>
<dbReference type="Pfam" id="PF08534">
    <property type="entry name" value="Redoxin"/>
    <property type="match status" value="1"/>
</dbReference>
<evidence type="ECO:0000313" key="10">
    <source>
        <dbReference type="Proteomes" id="UP000475545"/>
    </source>
</evidence>
<gene>
    <name evidence="9" type="ORF">GIY30_20600</name>
</gene>
<comment type="caution">
    <text evidence="9">The sequence shown here is derived from an EMBL/GenBank/DDBJ whole genome shotgun (WGS) entry which is preliminary data.</text>
</comment>
<comment type="subcellular location">
    <subcellularLocation>
        <location evidence="1">Cell envelope</location>
    </subcellularLocation>
</comment>
<evidence type="ECO:0000256" key="2">
    <source>
        <dbReference type="ARBA" id="ARBA00022748"/>
    </source>
</evidence>
<dbReference type="PROSITE" id="PS51352">
    <property type="entry name" value="THIOREDOXIN_2"/>
    <property type="match status" value="1"/>
</dbReference>
<evidence type="ECO:0000256" key="5">
    <source>
        <dbReference type="ARBA" id="ARBA00023284"/>
    </source>
</evidence>
<proteinExistence type="predicted"/>
<dbReference type="InterPro" id="IPR013766">
    <property type="entry name" value="Thioredoxin_domain"/>
</dbReference>
<feature type="transmembrane region" description="Helical" evidence="7">
    <location>
        <begin position="33"/>
        <end position="51"/>
    </location>
</feature>
<keyword evidence="7" id="KW-0812">Transmembrane</keyword>
<keyword evidence="2" id="KW-0201">Cytochrome c-type biogenesis</keyword>
<evidence type="ECO:0000256" key="4">
    <source>
        <dbReference type="ARBA" id="ARBA00023157"/>
    </source>
</evidence>
<protein>
    <submittedName>
        <fullName evidence="9">Redoxin family protein</fullName>
    </submittedName>
</protein>
<name>A0A6L7GW84_9ACTN</name>
<keyword evidence="3" id="KW-0735">Signal-anchor</keyword>
<dbReference type="InterPro" id="IPR017937">
    <property type="entry name" value="Thioredoxin_CS"/>
</dbReference>
<reference evidence="9 10" key="1">
    <citation type="submission" date="2019-11" db="EMBL/GenBank/DDBJ databases">
        <title>Gordonia sp. nov., a novel actinobacterium isolated from mangrove soil in Hainan.</title>
        <authorList>
            <person name="Huang X."/>
            <person name="Xie Y."/>
            <person name="Chu X."/>
            <person name="Xiao K."/>
        </authorList>
    </citation>
    <scope>NUCLEOTIDE SEQUENCE [LARGE SCALE GENOMIC DNA]</scope>
    <source>
        <strain evidence="9 10">HNM0687</strain>
    </source>
</reference>
<dbReference type="GO" id="GO:0030313">
    <property type="term" value="C:cell envelope"/>
    <property type="evidence" value="ECO:0007669"/>
    <property type="project" value="UniProtKB-SubCell"/>
</dbReference>
<dbReference type="InterPro" id="IPR013740">
    <property type="entry name" value="Redoxin"/>
</dbReference>
<dbReference type="Proteomes" id="UP000475545">
    <property type="component" value="Unassembled WGS sequence"/>
</dbReference>
<dbReference type="PANTHER" id="PTHR42852:SF6">
    <property type="entry name" value="THIOL:DISULFIDE INTERCHANGE PROTEIN DSBE"/>
    <property type="match status" value="1"/>
</dbReference>
<evidence type="ECO:0000256" key="3">
    <source>
        <dbReference type="ARBA" id="ARBA00022968"/>
    </source>
</evidence>
<dbReference type="GO" id="GO:0016491">
    <property type="term" value="F:oxidoreductase activity"/>
    <property type="evidence" value="ECO:0007669"/>
    <property type="project" value="InterPro"/>
</dbReference>